<dbReference type="Gene3D" id="2.60.40.10">
    <property type="entry name" value="Immunoglobulins"/>
    <property type="match status" value="1"/>
</dbReference>
<proteinExistence type="predicted"/>
<dbReference type="Pfam" id="PF07678">
    <property type="entry name" value="TED_complement"/>
    <property type="match status" value="1"/>
</dbReference>
<name>A0ABV0PVK1_9TELE</name>
<dbReference type="PANTHER" id="PTHR11412">
    <property type="entry name" value="MACROGLOBULIN / COMPLEMENT"/>
    <property type="match status" value="1"/>
</dbReference>
<evidence type="ECO:0000313" key="3">
    <source>
        <dbReference type="EMBL" id="MEQ2187510.1"/>
    </source>
</evidence>
<dbReference type="InterPro" id="IPR011626">
    <property type="entry name" value="Alpha-macroglobulin_TED"/>
</dbReference>
<evidence type="ECO:0000256" key="1">
    <source>
        <dbReference type="ARBA" id="ARBA00023157"/>
    </source>
</evidence>
<gene>
    <name evidence="3" type="ORF">GOODEAATRI_005427</name>
</gene>
<dbReference type="InterPro" id="IPR050473">
    <property type="entry name" value="A2M/Complement_sys"/>
</dbReference>
<sequence length="129" mass="14144">MSPVIRSGIFISLSKMLTCAICDVSLRVRAEALRNRTLCGNSVATVPEVGRIDTVIDTLLVEVSESDLMGRALQNLDKLLAMPYGCGEQNMLLFAPNIFILNYLKSSGQLTDAILEKAKRFLESGEDFS</sequence>
<dbReference type="InterPro" id="IPR013783">
    <property type="entry name" value="Ig-like_fold"/>
</dbReference>
<dbReference type="InterPro" id="IPR019742">
    <property type="entry name" value="MacrogloblnA2_CS"/>
</dbReference>
<dbReference type="Proteomes" id="UP001476798">
    <property type="component" value="Unassembled WGS sequence"/>
</dbReference>
<comment type="caution">
    <text evidence="3">The sequence shown here is derived from an EMBL/GenBank/DDBJ whole genome shotgun (WGS) entry which is preliminary data.</text>
</comment>
<dbReference type="PANTHER" id="PTHR11412:SF160">
    <property type="entry name" value="ALPHA-2-MACROGLOBULIN-LIKE PROTEIN 1"/>
    <property type="match status" value="1"/>
</dbReference>
<dbReference type="InterPro" id="IPR047565">
    <property type="entry name" value="Alpha-macroglob_thiol-ester_cl"/>
</dbReference>
<dbReference type="SMART" id="SM01419">
    <property type="entry name" value="Thiol-ester_cl"/>
    <property type="match status" value="1"/>
</dbReference>
<keyword evidence="1" id="KW-1015">Disulfide bond</keyword>
<protein>
    <recommendedName>
        <fullName evidence="2">Alpha-macroglobulin-like TED domain-containing protein</fullName>
    </recommendedName>
</protein>
<dbReference type="PROSITE" id="PS00477">
    <property type="entry name" value="ALPHA_2_MACROGLOBULIN"/>
    <property type="match status" value="1"/>
</dbReference>
<evidence type="ECO:0000313" key="4">
    <source>
        <dbReference type="Proteomes" id="UP001476798"/>
    </source>
</evidence>
<dbReference type="SUPFAM" id="SSF81296">
    <property type="entry name" value="E set domains"/>
    <property type="match status" value="1"/>
</dbReference>
<dbReference type="InterPro" id="IPR014756">
    <property type="entry name" value="Ig_E-set"/>
</dbReference>
<dbReference type="Gene3D" id="1.50.10.20">
    <property type="match status" value="1"/>
</dbReference>
<reference evidence="3 4" key="1">
    <citation type="submission" date="2021-06" db="EMBL/GenBank/DDBJ databases">
        <authorList>
            <person name="Palmer J.M."/>
        </authorList>
    </citation>
    <scope>NUCLEOTIDE SEQUENCE [LARGE SCALE GENOMIC DNA]</scope>
    <source>
        <strain evidence="3 4">GA_2019</strain>
        <tissue evidence="3">Muscle</tissue>
    </source>
</reference>
<dbReference type="SUPFAM" id="SSF48239">
    <property type="entry name" value="Terpenoid cyclases/Protein prenyltransferases"/>
    <property type="match status" value="1"/>
</dbReference>
<accession>A0ABV0PVK1</accession>
<organism evidence="3 4">
    <name type="scientific">Goodea atripinnis</name>
    <dbReference type="NCBI Taxonomy" id="208336"/>
    <lineage>
        <taxon>Eukaryota</taxon>
        <taxon>Metazoa</taxon>
        <taxon>Chordata</taxon>
        <taxon>Craniata</taxon>
        <taxon>Vertebrata</taxon>
        <taxon>Euteleostomi</taxon>
        <taxon>Actinopterygii</taxon>
        <taxon>Neopterygii</taxon>
        <taxon>Teleostei</taxon>
        <taxon>Neoteleostei</taxon>
        <taxon>Acanthomorphata</taxon>
        <taxon>Ovalentaria</taxon>
        <taxon>Atherinomorphae</taxon>
        <taxon>Cyprinodontiformes</taxon>
        <taxon>Goodeidae</taxon>
        <taxon>Goodea</taxon>
    </lineage>
</organism>
<dbReference type="EMBL" id="JAHRIO010090208">
    <property type="protein sequence ID" value="MEQ2187510.1"/>
    <property type="molecule type" value="Genomic_DNA"/>
</dbReference>
<feature type="domain" description="Alpha-macroglobulin-like TED" evidence="2">
    <location>
        <begin position="65"/>
        <end position="125"/>
    </location>
</feature>
<keyword evidence="4" id="KW-1185">Reference proteome</keyword>
<dbReference type="InterPro" id="IPR008930">
    <property type="entry name" value="Terpenoid_cyclase/PrenylTrfase"/>
</dbReference>
<evidence type="ECO:0000259" key="2">
    <source>
        <dbReference type="Pfam" id="PF07678"/>
    </source>
</evidence>